<name>A0A7X1NHW1_9BURK</name>
<protein>
    <submittedName>
        <fullName evidence="7">LysR family transcriptional regulator</fullName>
    </submittedName>
</protein>
<gene>
    <name evidence="7" type="ORF">GCT13_36870</name>
</gene>
<evidence type="ECO:0000256" key="5">
    <source>
        <dbReference type="SAM" id="MobiDB-lite"/>
    </source>
</evidence>
<dbReference type="InterPro" id="IPR036390">
    <property type="entry name" value="WH_DNA-bd_sf"/>
</dbReference>
<accession>A0A7X1NHW1</accession>
<dbReference type="PROSITE" id="PS50931">
    <property type="entry name" value="HTH_LYSR"/>
    <property type="match status" value="1"/>
</dbReference>
<evidence type="ECO:0000256" key="2">
    <source>
        <dbReference type="ARBA" id="ARBA00023015"/>
    </source>
</evidence>
<dbReference type="Pfam" id="PF00126">
    <property type="entry name" value="HTH_1"/>
    <property type="match status" value="1"/>
</dbReference>
<dbReference type="CDD" id="cd08414">
    <property type="entry name" value="PBP2_LTTR_aromatics_like"/>
    <property type="match status" value="1"/>
</dbReference>
<proteinExistence type="inferred from homology"/>
<dbReference type="PRINTS" id="PR00039">
    <property type="entry name" value="HTHLYSR"/>
</dbReference>
<dbReference type="SUPFAM" id="SSF46785">
    <property type="entry name" value="Winged helix' DNA-binding domain"/>
    <property type="match status" value="1"/>
</dbReference>
<feature type="domain" description="HTH lysR-type" evidence="6">
    <location>
        <begin position="3"/>
        <end position="60"/>
    </location>
</feature>
<dbReference type="Gene3D" id="1.10.10.10">
    <property type="entry name" value="Winged helix-like DNA-binding domain superfamily/Winged helix DNA-binding domain"/>
    <property type="match status" value="1"/>
</dbReference>
<evidence type="ECO:0000256" key="3">
    <source>
        <dbReference type="ARBA" id="ARBA00023125"/>
    </source>
</evidence>
<dbReference type="EMBL" id="WHNP01000061">
    <property type="protein sequence ID" value="MPW22255.1"/>
    <property type="molecule type" value="Genomic_DNA"/>
</dbReference>
<evidence type="ECO:0000259" key="6">
    <source>
        <dbReference type="PROSITE" id="PS50931"/>
    </source>
</evidence>
<comment type="similarity">
    <text evidence="1">Belongs to the LysR transcriptional regulatory family.</text>
</comment>
<sequence>MRIDVHHIRAFLAVADALQFRVAAERLHITQPALSRIIKALEEAVGASLLTRTTRSVQLTNAGRVFAEHCNLALAHLDQAVTLARRAEAGNIGHLRIAYMDFAINGALPSIIEEFSKKFPLISIDLVHMPSTTQKEAILNSTIDIGFMIGPFSAQNVESMPFGREKMVVLLPVGHPLTKKNALRLSELAHEPFVLGTHQSWEAFRNHFFSMCHRSGFSPDIAQEASTSDGIFGLVAANTGISIYPECVRNIHRSGLVIRPLSDQDTSLEEIACWRSDAQNPSTEAFVGELSQLIGARERVRTRRQEPSENRLYGSHRDVPAK</sequence>
<dbReference type="InterPro" id="IPR005119">
    <property type="entry name" value="LysR_subst-bd"/>
</dbReference>
<dbReference type="PANTHER" id="PTHR30346">
    <property type="entry name" value="TRANSCRIPTIONAL DUAL REGULATOR HCAR-RELATED"/>
    <property type="match status" value="1"/>
</dbReference>
<keyword evidence="4" id="KW-0804">Transcription</keyword>
<evidence type="ECO:0000313" key="7">
    <source>
        <dbReference type="EMBL" id="MPW22255.1"/>
    </source>
</evidence>
<keyword evidence="2" id="KW-0805">Transcription regulation</keyword>
<evidence type="ECO:0000313" key="8">
    <source>
        <dbReference type="Proteomes" id="UP000484381"/>
    </source>
</evidence>
<keyword evidence="3" id="KW-0238">DNA-binding</keyword>
<comment type="caution">
    <text evidence="7">The sequence shown here is derived from an EMBL/GenBank/DDBJ whole genome shotgun (WGS) entry which is preliminary data.</text>
</comment>
<evidence type="ECO:0000256" key="1">
    <source>
        <dbReference type="ARBA" id="ARBA00009437"/>
    </source>
</evidence>
<dbReference type="Proteomes" id="UP000484381">
    <property type="component" value="Unassembled WGS sequence"/>
</dbReference>
<dbReference type="Gene3D" id="3.40.190.10">
    <property type="entry name" value="Periplasmic binding protein-like II"/>
    <property type="match status" value="2"/>
</dbReference>
<feature type="region of interest" description="Disordered" evidence="5">
    <location>
        <begin position="300"/>
        <end position="322"/>
    </location>
</feature>
<dbReference type="PANTHER" id="PTHR30346:SF0">
    <property type="entry name" value="HCA OPERON TRANSCRIPTIONAL ACTIVATOR HCAR"/>
    <property type="match status" value="1"/>
</dbReference>
<organism evidence="7 8">
    <name type="scientific">Paraburkholderia franconis</name>
    <dbReference type="NCBI Taxonomy" id="2654983"/>
    <lineage>
        <taxon>Bacteria</taxon>
        <taxon>Pseudomonadati</taxon>
        <taxon>Pseudomonadota</taxon>
        <taxon>Betaproteobacteria</taxon>
        <taxon>Burkholderiales</taxon>
        <taxon>Burkholderiaceae</taxon>
        <taxon>Paraburkholderia</taxon>
    </lineage>
</organism>
<dbReference type="GO" id="GO:0003700">
    <property type="term" value="F:DNA-binding transcription factor activity"/>
    <property type="evidence" value="ECO:0007669"/>
    <property type="project" value="InterPro"/>
</dbReference>
<dbReference type="SUPFAM" id="SSF53850">
    <property type="entry name" value="Periplasmic binding protein-like II"/>
    <property type="match status" value="1"/>
</dbReference>
<dbReference type="GO" id="GO:0032993">
    <property type="term" value="C:protein-DNA complex"/>
    <property type="evidence" value="ECO:0007669"/>
    <property type="project" value="TreeGrafter"/>
</dbReference>
<dbReference type="InterPro" id="IPR000847">
    <property type="entry name" value="LysR_HTH_N"/>
</dbReference>
<dbReference type="InterPro" id="IPR036388">
    <property type="entry name" value="WH-like_DNA-bd_sf"/>
</dbReference>
<dbReference type="FunFam" id="1.10.10.10:FF:000001">
    <property type="entry name" value="LysR family transcriptional regulator"/>
    <property type="match status" value="1"/>
</dbReference>
<dbReference type="AlphaFoldDB" id="A0A7X1NHW1"/>
<reference evidence="7 8" key="1">
    <citation type="submission" date="2019-10" db="EMBL/GenBank/DDBJ databases">
        <title>Paraburkholderia sp. isolated from nodules of Mimosa pudica from Brazilian Atlantic Forest soils.</title>
        <authorList>
            <person name="Paulitsch F."/>
            <person name="Hungria M."/>
            <person name="Dall'Agnol R."/>
        </authorList>
    </citation>
    <scope>NUCLEOTIDE SEQUENCE [LARGE SCALE GENOMIC DNA]</scope>
    <source>
        <strain evidence="7 8">CNPSo 3157</strain>
    </source>
</reference>
<evidence type="ECO:0000256" key="4">
    <source>
        <dbReference type="ARBA" id="ARBA00023163"/>
    </source>
</evidence>
<keyword evidence="8" id="KW-1185">Reference proteome</keyword>
<dbReference type="GO" id="GO:0003677">
    <property type="term" value="F:DNA binding"/>
    <property type="evidence" value="ECO:0007669"/>
    <property type="project" value="UniProtKB-KW"/>
</dbReference>
<dbReference type="Pfam" id="PF03466">
    <property type="entry name" value="LysR_substrate"/>
    <property type="match status" value="1"/>
</dbReference>